<evidence type="ECO:0000313" key="3">
    <source>
        <dbReference type="Proteomes" id="UP000077177"/>
    </source>
</evidence>
<dbReference type="PROSITE" id="PS51257">
    <property type="entry name" value="PROKAR_LIPOPROTEIN"/>
    <property type="match status" value="1"/>
</dbReference>
<keyword evidence="1" id="KW-0812">Transmembrane</keyword>
<keyword evidence="1" id="KW-0472">Membrane</keyword>
<reference evidence="2 3" key="2">
    <citation type="journal article" date="2016" name="Int. J. Syst. Evol. Microbiol.">
        <title>Flavisolibacter tropicus sp. nov., isolated from tropical soil.</title>
        <authorList>
            <person name="Lee J.J."/>
            <person name="Kang M.S."/>
            <person name="Kim G.S."/>
            <person name="Lee C.S."/>
            <person name="Lim S."/>
            <person name="Lee J."/>
            <person name="Roh S.H."/>
            <person name="Kang H."/>
            <person name="Ha J.M."/>
            <person name="Bae S."/>
            <person name="Jung H.Y."/>
            <person name="Kim M.K."/>
        </authorList>
    </citation>
    <scope>NUCLEOTIDE SEQUENCE [LARGE SCALE GENOMIC DNA]</scope>
    <source>
        <strain evidence="2 3">LCS9</strain>
    </source>
</reference>
<dbReference type="Proteomes" id="UP000077177">
    <property type="component" value="Chromosome"/>
</dbReference>
<keyword evidence="1" id="KW-1133">Transmembrane helix</keyword>
<sequence length="570" mass="62576">MKKHFIPASISVLILFAFVACKKDLGNYKYTDVNTITITTDMANVDPQVVVTNDSIVLRQNDSLKLDILLSQTQQSDDLSYQWLITQSSSSEVNPAQYILGNEKQLRTKITVPPNIYRLVLKVTDKKTGVSFYKYYSINVDTSPWGGEGWLVLQEQPTQAGCDLSIITDRDGKGNGTVYNNLYFQANGHKLPLGTYKTAVLNYSSTLRIQKVSFFYPNGGTQVRSLDYLDSSNHNGWFYLPPSVVNIKENNVFPATGQYEYVINNGQIHFQQVNATSIKTPPIKLSVPFLGTWSELHPSVLMGNADGTFTVFDKVNRCFFTIWNNSGTPTLVPSARADTANRHYAPYPAASAANLLPTGKGFDLNNMRHNLVYAENVSPMTTTPIYYDCIFRNTPGDSTFLYQFPGANSGAGGGYANNFATGRFYLSESKVPGITTASIFAMPTFLTILATTYGVFYYVHGTNKNSIYVCSPSYTGTMPATTTSSLGHSFPVGTIIKAMKVFKSGYSATGLPSTESKVLVVATDETAIGNGNNVYFFNLTNAGGIITTPFKVYSGFDNIVDITFKKGLGL</sequence>
<proteinExistence type="predicted"/>
<dbReference type="OrthoDB" id="1095195at2"/>
<dbReference type="AlphaFoldDB" id="A0A172U1G2"/>
<feature type="transmembrane region" description="Helical" evidence="1">
    <location>
        <begin position="439"/>
        <end position="459"/>
    </location>
</feature>
<name>A0A172U1G2_9BACT</name>
<evidence type="ECO:0000256" key="1">
    <source>
        <dbReference type="SAM" id="Phobius"/>
    </source>
</evidence>
<evidence type="ECO:0008006" key="4">
    <source>
        <dbReference type="Google" id="ProtNLM"/>
    </source>
</evidence>
<organism evidence="2 3">
    <name type="scientific">Flavisolibacter tropicus</name>
    <dbReference type="NCBI Taxonomy" id="1492898"/>
    <lineage>
        <taxon>Bacteria</taxon>
        <taxon>Pseudomonadati</taxon>
        <taxon>Bacteroidota</taxon>
        <taxon>Chitinophagia</taxon>
        <taxon>Chitinophagales</taxon>
        <taxon>Chitinophagaceae</taxon>
        <taxon>Flavisolibacter</taxon>
    </lineage>
</organism>
<dbReference type="InterPro" id="IPR032183">
    <property type="entry name" value="PKD-like"/>
</dbReference>
<dbReference type="Pfam" id="PF16407">
    <property type="entry name" value="PKD_2"/>
    <property type="match status" value="1"/>
</dbReference>
<keyword evidence="3" id="KW-1185">Reference proteome</keyword>
<dbReference type="KEGG" id="fla:SY85_24725"/>
<dbReference type="EMBL" id="CP011390">
    <property type="protein sequence ID" value="ANE53191.1"/>
    <property type="molecule type" value="Genomic_DNA"/>
</dbReference>
<dbReference type="RefSeq" id="WP_066409054.1">
    <property type="nucleotide sequence ID" value="NZ_CP011390.1"/>
</dbReference>
<accession>A0A172U1G2</accession>
<reference evidence="3" key="1">
    <citation type="submission" date="2015-01" db="EMBL/GenBank/DDBJ databases">
        <title>Flavisolibacter sp./LCS9/ whole genome sequencing.</title>
        <authorList>
            <person name="Kim M.K."/>
            <person name="Srinivasan S."/>
            <person name="Lee J.-J."/>
        </authorList>
    </citation>
    <scope>NUCLEOTIDE SEQUENCE [LARGE SCALE GENOMIC DNA]</scope>
    <source>
        <strain evidence="3">LCS9</strain>
    </source>
</reference>
<protein>
    <recommendedName>
        <fullName evidence="4">PKD-like family protein</fullName>
    </recommendedName>
</protein>
<gene>
    <name evidence="2" type="ORF">SY85_24725</name>
</gene>
<evidence type="ECO:0000313" key="2">
    <source>
        <dbReference type="EMBL" id="ANE53191.1"/>
    </source>
</evidence>
<dbReference type="STRING" id="1492898.SY85_24725"/>